<name>A0A6C0JUU1_9ZZZZ</name>
<evidence type="ECO:0000313" key="1">
    <source>
        <dbReference type="EMBL" id="QHU08576.1"/>
    </source>
</evidence>
<dbReference type="EMBL" id="MN740698">
    <property type="protein sequence ID" value="QHU08576.1"/>
    <property type="molecule type" value="Genomic_DNA"/>
</dbReference>
<sequence length="375" mass="42438">MASQYQNYTPPEDLFFVRPHVTEVTNESVRLFIDAKLKQNLTFVWDTKFTPYSIDTLITRKCKRGQNYIVLDHPEPFLDVERITLISDRGYRQKFSVVKPYCFNSLKITSGTPSSRLSSMCEFTDVLVHLTRSIPNGIRSMRKAYSKFGAGPPSAVHCFCVREQLKGASKAYFEGLYTASNSIVIEGKMSAHLYVIGDVSVVVCQDVELLEKLIRACRNIDTPRVLIVTTRSLLIRPRLQHRLLSCNSVGISTERVSRFYNQIVKLVAKGKSVEVVCGGTTFSCSVEVRQDEDSFFRIHSCGSMSKGSLPGDKLYAEWCTTNTVDGFHIFEVDGIVHDKSLVSVEYDYDTNSTLIQRNVVPDKPLLQRVNDYVFS</sequence>
<organism evidence="1">
    <name type="scientific">viral metagenome</name>
    <dbReference type="NCBI Taxonomy" id="1070528"/>
    <lineage>
        <taxon>unclassified sequences</taxon>
        <taxon>metagenomes</taxon>
        <taxon>organismal metagenomes</taxon>
    </lineage>
</organism>
<reference evidence="1" key="1">
    <citation type="journal article" date="2020" name="Nature">
        <title>Giant virus diversity and host interactions through global metagenomics.</title>
        <authorList>
            <person name="Schulz F."/>
            <person name="Roux S."/>
            <person name="Paez-Espino D."/>
            <person name="Jungbluth S."/>
            <person name="Walsh D.A."/>
            <person name="Denef V.J."/>
            <person name="McMahon K.D."/>
            <person name="Konstantinidis K.T."/>
            <person name="Eloe-Fadrosh E.A."/>
            <person name="Kyrpides N.C."/>
            <person name="Woyke T."/>
        </authorList>
    </citation>
    <scope>NUCLEOTIDE SEQUENCE</scope>
    <source>
        <strain evidence="1">GVMAG-S-1063924-116</strain>
    </source>
</reference>
<protein>
    <submittedName>
        <fullName evidence="1">Uncharacterized protein</fullName>
    </submittedName>
</protein>
<proteinExistence type="predicted"/>
<accession>A0A6C0JUU1</accession>
<dbReference type="AlphaFoldDB" id="A0A6C0JUU1"/>